<dbReference type="InterPro" id="IPR017871">
    <property type="entry name" value="ABC_transporter-like_CS"/>
</dbReference>
<dbReference type="CDD" id="cd03257">
    <property type="entry name" value="ABC_NikE_OppD_transporters"/>
    <property type="match status" value="2"/>
</dbReference>
<keyword evidence="15" id="KW-1185">Reference proteome</keyword>
<keyword evidence="4 10" id="KW-0812">Transmembrane</keyword>
<dbReference type="FunFam" id="3.40.50.300:FF:000016">
    <property type="entry name" value="Oligopeptide ABC transporter ATP-binding component"/>
    <property type="match status" value="1"/>
</dbReference>
<evidence type="ECO:0000256" key="5">
    <source>
        <dbReference type="ARBA" id="ARBA00022741"/>
    </source>
</evidence>
<dbReference type="InterPro" id="IPR000515">
    <property type="entry name" value="MetI-like"/>
</dbReference>
<dbReference type="GO" id="GO:0015833">
    <property type="term" value="P:peptide transport"/>
    <property type="evidence" value="ECO:0007669"/>
    <property type="project" value="InterPro"/>
</dbReference>
<dbReference type="InterPro" id="IPR035906">
    <property type="entry name" value="MetI-like_sf"/>
</dbReference>
<dbReference type="GO" id="GO:0016020">
    <property type="term" value="C:membrane"/>
    <property type="evidence" value="ECO:0007669"/>
    <property type="project" value="UniProtKB-SubCell"/>
</dbReference>
<dbReference type="NCBIfam" id="NF007739">
    <property type="entry name" value="PRK10419.1"/>
    <property type="match status" value="2"/>
</dbReference>
<keyword evidence="5" id="KW-0547">Nucleotide-binding</keyword>
<evidence type="ECO:0000256" key="7">
    <source>
        <dbReference type="ARBA" id="ARBA00022989"/>
    </source>
</evidence>
<reference evidence="14" key="1">
    <citation type="journal article" date="2022" name="Cell">
        <title>Repeat-based holocentromeres influence genome architecture and karyotype evolution.</title>
        <authorList>
            <person name="Hofstatter P.G."/>
            <person name="Thangavel G."/>
            <person name="Lux T."/>
            <person name="Neumann P."/>
            <person name="Vondrak T."/>
            <person name="Novak P."/>
            <person name="Zhang M."/>
            <person name="Costa L."/>
            <person name="Castellani M."/>
            <person name="Scott A."/>
            <person name="Toegelov H."/>
            <person name="Fuchs J."/>
            <person name="Mata-Sucre Y."/>
            <person name="Dias Y."/>
            <person name="Vanzela A.L.L."/>
            <person name="Huettel B."/>
            <person name="Almeida C.C.S."/>
            <person name="Simkova H."/>
            <person name="Souza G."/>
            <person name="Pedrosa-Harand A."/>
            <person name="Macas J."/>
            <person name="Mayer K.F.X."/>
            <person name="Houben A."/>
            <person name="Marques A."/>
        </authorList>
    </citation>
    <scope>NUCLEOTIDE SEQUENCE</scope>
    <source>
        <strain evidence="14">RhyBre1mFocal</strain>
    </source>
</reference>
<dbReference type="NCBIfam" id="NF010167">
    <property type="entry name" value="PRK13648.1"/>
    <property type="match status" value="2"/>
</dbReference>
<feature type="signal peptide" evidence="11">
    <location>
        <begin position="1"/>
        <end position="15"/>
    </location>
</feature>
<keyword evidence="6" id="KW-0067">ATP-binding</keyword>
<comment type="subcellular location">
    <subcellularLocation>
        <location evidence="1">Membrane</location>
        <topology evidence="1">Multi-pass membrane protein</topology>
    </subcellularLocation>
</comment>
<feature type="transmembrane region" description="Helical" evidence="10">
    <location>
        <begin position="121"/>
        <end position="139"/>
    </location>
</feature>
<gene>
    <name evidence="14" type="ORF">LUZ63_024249</name>
</gene>
<dbReference type="InterPro" id="IPR003593">
    <property type="entry name" value="AAA+_ATPase"/>
</dbReference>
<dbReference type="Pfam" id="PF00005">
    <property type="entry name" value="ABC_tran"/>
    <property type="match status" value="2"/>
</dbReference>
<evidence type="ECO:0000256" key="8">
    <source>
        <dbReference type="ARBA" id="ARBA00023136"/>
    </source>
</evidence>
<evidence type="ECO:0000259" key="12">
    <source>
        <dbReference type="PROSITE" id="PS50893"/>
    </source>
</evidence>
<evidence type="ECO:0000256" key="6">
    <source>
        <dbReference type="ARBA" id="ARBA00022840"/>
    </source>
</evidence>
<dbReference type="PROSITE" id="PS50893">
    <property type="entry name" value="ABC_TRANSPORTER_2"/>
    <property type="match status" value="2"/>
</dbReference>
<evidence type="ECO:0000259" key="13">
    <source>
        <dbReference type="PROSITE" id="PS50928"/>
    </source>
</evidence>
<dbReference type="Gene3D" id="3.40.50.300">
    <property type="entry name" value="P-loop containing nucleotide triphosphate hydrolases"/>
    <property type="match status" value="2"/>
</dbReference>
<dbReference type="PROSITE" id="PS00211">
    <property type="entry name" value="ABC_TRANSPORTER_1"/>
    <property type="match status" value="2"/>
</dbReference>
<feature type="domain" description="ABC transporter" evidence="12">
    <location>
        <begin position="529"/>
        <end position="777"/>
    </location>
</feature>
<evidence type="ECO:0008006" key="16">
    <source>
        <dbReference type="Google" id="ProtNLM"/>
    </source>
</evidence>
<evidence type="ECO:0000256" key="2">
    <source>
        <dbReference type="ARBA" id="ARBA00005417"/>
    </source>
</evidence>
<dbReference type="Gene3D" id="1.10.3720.10">
    <property type="entry name" value="MetI-like"/>
    <property type="match status" value="1"/>
</dbReference>
<dbReference type="SMART" id="SM00382">
    <property type="entry name" value="AAA"/>
    <property type="match status" value="2"/>
</dbReference>
<dbReference type="PROSITE" id="PS50928">
    <property type="entry name" value="ABC_TM1"/>
    <property type="match status" value="1"/>
</dbReference>
<evidence type="ECO:0000313" key="14">
    <source>
        <dbReference type="EMBL" id="KAJ1680531.1"/>
    </source>
</evidence>
<evidence type="ECO:0000313" key="15">
    <source>
        <dbReference type="Proteomes" id="UP001151287"/>
    </source>
</evidence>
<dbReference type="Pfam" id="PF00528">
    <property type="entry name" value="BPD_transp_1"/>
    <property type="match status" value="1"/>
</dbReference>
<comment type="caution">
    <text evidence="14">The sequence shown here is derived from an EMBL/GenBank/DDBJ whole genome shotgun (WGS) entry which is preliminary data.</text>
</comment>
<dbReference type="AlphaFoldDB" id="A0A9P9Z243"/>
<dbReference type="Pfam" id="PF08352">
    <property type="entry name" value="oligo_HPY"/>
    <property type="match status" value="2"/>
</dbReference>
<dbReference type="InterPro" id="IPR050319">
    <property type="entry name" value="ABC_transp_ATP-bind"/>
</dbReference>
<dbReference type="GO" id="GO:0005524">
    <property type="term" value="F:ATP binding"/>
    <property type="evidence" value="ECO:0007669"/>
    <property type="project" value="UniProtKB-KW"/>
</dbReference>
<keyword evidence="3" id="KW-0813">Transport</keyword>
<feature type="compositionally biased region" description="Basic residues" evidence="9">
    <location>
        <begin position="214"/>
        <end position="228"/>
    </location>
</feature>
<dbReference type="GO" id="GO:0016887">
    <property type="term" value="F:ATP hydrolysis activity"/>
    <property type="evidence" value="ECO:0007669"/>
    <property type="project" value="InterPro"/>
</dbReference>
<protein>
    <recommendedName>
        <fullName evidence="16">ABC transporter ATP-binding protein</fullName>
    </recommendedName>
</protein>
<name>A0A9P9Z243_9POAL</name>
<evidence type="ECO:0000256" key="11">
    <source>
        <dbReference type="SAM" id="SignalP"/>
    </source>
</evidence>
<accession>A0A9P9Z243</accession>
<dbReference type="NCBIfam" id="NF008453">
    <property type="entry name" value="PRK11308.1"/>
    <property type="match status" value="2"/>
</dbReference>
<feature type="domain" description="ABC transmembrane type-1" evidence="13">
    <location>
        <begin position="55"/>
        <end position="251"/>
    </location>
</feature>
<comment type="similarity">
    <text evidence="2">Belongs to the ABC transporter superfamily.</text>
</comment>
<dbReference type="InterPro" id="IPR003439">
    <property type="entry name" value="ABC_transporter-like_ATP-bd"/>
</dbReference>
<dbReference type="Proteomes" id="UP001151287">
    <property type="component" value="Unassembled WGS sequence"/>
</dbReference>
<keyword evidence="11" id="KW-0732">Signal</keyword>
<feature type="region of interest" description="Disordered" evidence="9">
    <location>
        <begin position="208"/>
        <end position="240"/>
    </location>
</feature>
<evidence type="ECO:0000256" key="10">
    <source>
        <dbReference type="SAM" id="Phobius"/>
    </source>
</evidence>
<feature type="transmembrane region" description="Helical" evidence="10">
    <location>
        <begin position="97"/>
        <end position="115"/>
    </location>
</feature>
<dbReference type="OrthoDB" id="447368at2759"/>
<feature type="domain" description="ABC transporter" evidence="12">
    <location>
        <begin position="247"/>
        <end position="496"/>
    </location>
</feature>
<dbReference type="EMBL" id="JAMQYH010001465">
    <property type="protein sequence ID" value="KAJ1680531.1"/>
    <property type="molecule type" value="Genomic_DNA"/>
</dbReference>
<dbReference type="SUPFAM" id="SSF161098">
    <property type="entry name" value="MetI-like"/>
    <property type="match status" value="1"/>
</dbReference>
<proteinExistence type="inferred from homology"/>
<dbReference type="InterPro" id="IPR013563">
    <property type="entry name" value="Oligopep_ABC_C"/>
</dbReference>
<evidence type="ECO:0000256" key="3">
    <source>
        <dbReference type="ARBA" id="ARBA00022448"/>
    </source>
</evidence>
<evidence type="ECO:0000256" key="1">
    <source>
        <dbReference type="ARBA" id="ARBA00004141"/>
    </source>
</evidence>
<feature type="transmembrane region" description="Helical" evidence="10">
    <location>
        <begin position="63"/>
        <end position="85"/>
    </location>
</feature>
<organism evidence="14 15">
    <name type="scientific">Rhynchospora breviuscula</name>
    <dbReference type="NCBI Taxonomy" id="2022672"/>
    <lineage>
        <taxon>Eukaryota</taxon>
        <taxon>Viridiplantae</taxon>
        <taxon>Streptophyta</taxon>
        <taxon>Embryophyta</taxon>
        <taxon>Tracheophyta</taxon>
        <taxon>Spermatophyta</taxon>
        <taxon>Magnoliopsida</taxon>
        <taxon>Liliopsida</taxon>
        <taxon>Poales</taxon>
        <taxon>Cyperaceae</taxon>
        <taxon>Cyperoideae</taxon>
        <taxon>Rhynchosporeae</taxon>
        <taxon>Rhynchospora</taxon>
    </lineage>
</organism>
<dbReference type="GO" id="GO:0055085">
    <property type="term" value="P:transmembrane transport"/>
    <property type="evidence" value="ECO:0007669"/>
    <property type="project" value="InterPro"/>
</dbReference>
<evidence type="ECO:0000256" key="4">
    <source>
        <dbReference type="ARBA" id="ARBA00022692"/>
    </source>
</evidence>
<dbReference type="SUPFAM" id="SSF52540">
    <property type="entry name" value="P-loop containing nucleoside triphosphate hydrolases"/>
    <property type="match status" value="2"/>
</dbReference>
<dbReference type="PANTHER" id="PTHR43776">
    <property type="entry name" value="TRANSPORT ATP-BINDING PROTEIN"/>
    <property type="match status" value="1"/>
</dbReference>
<sequence length="795" mass="85564">MAIVVVMAIWPTLFTQVPPDNDCQLTNSNGGPAAGHPLGFTFQGCDTYARIVWGARTSLSVGLLATAIGTIIGLIMGALAGFYGGWLDAVLSRVGDIFFSIPYILAAVVVMSVFVDFRNVLTLAFAIGGFAWASTARVVRAEVLRVRQSDFVTASRALGQSRFRTLLSHVIPNAIAPLLVHDVVGQRHQPGAAVAARRADGADLAVDRSDGHRAGIHPPRRAHSRRHRPESEGTPMTGVTDAPVLSIRGLKVAFGSKGAAREVLHGVDLEVYPGETVAIVGESGSGKSTTASAVINLLPGTGHVTAGSIMLDGVELTDLTAREMERVRGRDIGYVPQDPMSNLNPVWSIGFQVKEAVRANGIAQGRREVEQRAIEVLKQAGLSDAERRLHQFPHQFSGGMRQRALIGIGLAADPKLLIADEPTSALDVTVQRVILDHMATLTRDKGTAVLLITHDLGLAAERASRIIVMNQGEIVEAGPSREILQNPLHPYTQRLVAAAPSIASQRIQARVEQRGVEGIDEVAAAPAVIQVRDLVKDYRIRLGGFRSEQFRAVDNVSFEIPRGKTLALVGESGSGKSTVAKMLLKLEEPTSGEIVVDGQQLSSLSAKEAFALRRRMQPVFQDPYGSLDPLRNIGNTIAEPLLIHKVGDEKSRRERVRELLDQVSLPQELASRYPNELSGGQRQRVAIARALALKPDIVVLDEAVSALDVLVQDQVLQLLAELQHELELTYLFITHDLAVVRVAADLVCVMERGRVVEQGTVDEIFASPTQEYTRRLLDAIPGASIPLGEAAGGAV</sequence>
<keyword evidence="8 10" id="KW-0472">Membrane</keyword>
<evidence type="ECO:0000256" key="9">
    <source>
        <dbReference type="SAM" id="MobiDB-lite"/>
    </source>
</evidence>
<dbReference type="InterPro" id="IPR027417">
    <property type="entry name" value="P-loop_NTPase"/>
</dbReference>
<dbReference type="PANTHER" id="PTHR43776:SF7">
    <property type="entry name" value="D,D-DIPEPTIDE TRANSPORT ATP-BINDING PROTEIN DDPF-RELATED"/>
    <property type="match status" value="1"/>
</dbReference>
<feature type="chain" id="PRO_5040469780" description="ABC transporter ATP-binding protein" evidence="11">
    <location>
        <begin position="16"/>
        <end position="795"/>
    </location>
</feature>
<keyword evidence="7 10" id="KW-1133">Transmembrane helix</keyword>
<dbReference type="CDD" id="cd06261">
    <property type="entry name" value="TM_PBP2"/>
    <property type="match status" value="1"/>
</dbReference>